<dbReference type="Proteomes" id="UP000000560">
    <property type="component" value="Chromosome II"/>
</dbReference>
<dbReference type="OMA" id="GFHESAM"/>
<evidence type="ECO:0000256" key="1">
    <source>
        <dbReference type="SAM" id="SignalP"/>
    </source>
</evidence>
<reference evidence="3" key="2">
    <citation type="journal article" date="2009" name="Fungal Genet. Biol.">
        <title>The 2008 update of the Aspergillus nidulans genome annotation: a community effort.</title>
        <authorList>
            <person name="Wortman J.R."/>
            <person name="Gilsenan J.M."/>
            <person name="Joardar V."/>
            <person name="Deegan J."/>
            <person name="Clutterbuck J."/>
            <person name="Andersen M.R."/>
            <person name="Archer D."/>
            <person name="Bencina M."/>
            <person name="Braus G."/>
            <person name="Coutinho P."/>
            <person name="von Dohren H."/>
            <person name="Doonan J."/>
            <person name="Driessen A.J."/>
            <person name="Durek P."/>
            <person name="Espeso E."/>
            <person name="Fekete E."/>
            <person name="Flipphi M."/>
            <person name="Estrada C.G."/>
            <person name="Geysens S."/>
            <person name="Goldman G."/>
            <person name="de Groot P.W."/>
            <person name="Hansen K."/>
            <person name="Harris S.D."/>
            <person name="Heinekamp T."/>
            <person name="Helmstaedt K."/>
            <person name="Henrissat B."/>
            <person name="Hofmann G."/>
            <person name="Homan T."/>
            <person name="Horio T."/>
            <person name="Horiuchi H."/>
            <person name="James S."/>
            <person name="Jones M."/>
            <person name="Karaffa L."/>
            <person name="Karanyi Z."/>
            <person name="Kato M."/>
            <person name="Keller N."/>
            <person name="Kelly D.E."/>
            <person name="Kiel J.A."/>
            <person name="Kim J.M."/>
            <person name="van der Klei I.J."/>
            <person name="Klis F.M."/>
            <person name="Kovalchuk A."/>
            <person name="Krasevec N."/>
            <person name="Kubicek C.P."/>
            <person name="Liu B."/>
            <person name="Maccabe A."/>
            <person name="Meyer V."/>
            <person name="Mirabito P."/>
            <person name="Miskei M."/>
            <person name="Mos M."/>
            <person name="Mullins J."/>
            <person name="Nelson D.R."/>
            <person name="Nielsen J."/>
            <person name="Oakley B.R."/>
            <person name="Osmani S.A."/>
            <person name="Pakula T."/>
            <person name="Paszewski A."/>
            <person name="Paulsen I."/>
            <person name="Pilsyk S."/>
            <person name="Pocsi I."/>
            <person name="Punt P.J."/>
            <person name="Ram A.F."/>
            <person name="Ren Q."/>
            <person name="Robellet X."/>
            <person name="Robson G."/>
            <person name="Seiboth B."/>
            <person name="van Solingen P."/>
            <person name="Specht T."/>
            <person name="Sun J."/>
            <person name="Taheri-Talesh N."/>
            <person name="Takeshita N."/>
            <person name="Ussery D."/>
            <person name="vanKuyk P.A."/>
            <person name="Visser H."/>
            <person name="van de Vondervoort P.J."/>
            <person name="de Vries R.P."/>
            <person name="Walton J."/>
            <person name="Xiang X."/>
            <person name="Xiong Y."/>
            <person name="Zeng A.P."/>
            <person name="Brandt B.W."/>
            <person name="Cornell M.J."/>
            <person name="van den Hondel C.A."/>
            <person name="Visser J."/>
            <person name="Oliver S.G."/>
            <person name="Turner G."/>
        </authorList>
    </citation>
    <scope>GENOME REANNOTATION</scope>
    <source>
        <strain evidence="3">FGSC A4 / ATCC 38163 / CBS 112.46 / NRRL 194 / M139</strain>
    </source>
</reference>
<keyword evidence="1" id="KW-0732">Signal</keyword>
<dbReference type="InParanoid" id="Q5ATW5"/>
<proteinExistence type="predicted"/>
<dbReference type="HOGENOM" id="CLU_108995_0_0_1"/>
<dbReference type="AlphaFoldDB" id="Q5ATW5"/>
<evidence type="ECO:0000313" key="3">
    <source>
        <dbReference type="Proteomes" id="UP000000560"/>
    </source>
</evidence>
<name>Q5ATW5_EMENI</name>
<accession>C8V3N7</accession>
<feature type="chain" id="PRO_5030175721" evidence="1">
    <location>
        <begin position="22"/>
        <end position="233"/>
    </location>
</feature>
<keyword evidence="3" id="KW-1185">Reference proteome</keyword>
<dbReference type="OrthoDB" id="3450745at2759"/>
<organism evidence="2 3">
    <name type="scientific">Emericella nidulans (strain FGSC A4 / ATCC 38163 / CBS 112.46 / NRRL 194 / M139)</name>
    <name type="common">Aspergillus nidulans</name>
    <dbReference type="NCBI Taxonomy" id="227321"/>
    <lineage>
        <taxon>Eukaryota</taxon>
        <taxon>Fungi</taxon>
        <taxon>Dikarya</taxon>
        <taxon>Ascomycota</taxon>
        <taxon>Pezizomycotina</taxon>
        <taxon>Eurotiomycetes</taxon>
        <taxon>Eurotiomycetidae</taxon>
        <taxon>Eurotiales</taxon>
        <taxon>Aspergillaceae</taxon>
        <taxon>Aspergillus</taxon>
        <taxon>Aspergillus subgen. Nidulantes</taxon>
    </lineage>
</organism>
<dbReference type="GeneID" id="2869332"/>
<accession>Q5ATW5</accession>
<reference evidence="3" key="1">
    <citation type="journal article" date="2005" name="Nature">
        <title>Sequencing of Aspergillus nidulans and comparative analysis with A. fumigatus and A. oryzae.</title>
        <authorList>
            <person name="Galagan J.E."/>
            <person name="Calvo S.E."/>
            <person name="Cuomo C."/>
            <person name="Ma L.J."/>
            <person name="Wortman J.R."/>
            <person name="Batzoglou S."/>
            <person name="Lee S.I."/>
            <person name="Basturkmen M."/>
            <person name="Spevak C.C."/>
            <person name="Clutterbuck J."/>
            <person name="Kapitonov V."/>
            <person name="Jurka J."/>
            <person name="Scazzocchio C."/>
            <person name="Farman M."/>
            <person name="Butler J."/>
            <person name="Purcell S."/>
            <person name="Harris S."/>
            <person name="Braus G.H."/>
            <person name="Draht O."/>
            <person name="Busch S."/>
            <person name="D'Enfert C."/>
            <person name="Bouchier C."/>
            <person name="Goldman G.H."/>
            <person name="Bell-Pedersen D."/>
            <person name="Griffiths-Jones S."/>
            <person name="Doonan J.H."/>
            <person name="Yu J."/>
            <person name="Vienken K."/>
            <person name="Pain A."/>
            <person name="Freitag M."/>
            <person name="Selker E.U."/>
            <person name="Archer D.B."/>
            <person name="Penalva M.A."/>
            <person name="Oakley B.R."/>
            <person name="Momany M."/>
            <person name="Tanaka T."/>
            <person name="Kumagai T."/>
            <person name="Asai K."/>
            <person name="Machida M."/>
            <person name="Nierman W.C."/>
            <person name="Denning D.W."/>
            <person name="Caddick M."/>
            <person name="Hynes M."/>
            <person name="Paoletti M."/>
            <person name="Fischer R."/>
            <person name="Miller B."/>
            <person name="Dyer P."/>
            <person name="Sachs M.S."/>
            <person name="Osmani S.A."/>
            <person name="Birren B.W."/>
        </authorList>
    </citation>
    <scope>NUCLEOTIDE SEQUENCE [LARGE SCALE GENOMIC DNA]</scope>
    <source>
        <strain evidence="3">FGSC A4 / ATCC 38163 / CBS 112.46 / NRRL 194 / M139</strain>
    </source>
</reference>
<dbReference type="RefSeq" id="XP_681534.1">
    <property type="nucleotide sequence ID" value="XM_676442.1"/>
</dbReference>
<feature type="signal peptide" evidence="1">
    <location>
        <begin position="1"/>
        <end position="21"/>
    </location>
</feature>
<dbReference type="KEGG" id="ani:ANIA_08265"/>
<evidence type="ECO:0000313" key="2">
    <source>
        <dbReference type="EMBL" id="CBF74241.1"/>
    </source>
</evidence>
<protein>
    <submittedName>
        <fullName evidence="2">Uncharacterized protein</fullName>
    </submittedName>
</protein>
<dbReference type="STRING" id="227321.Q5ATW5"/>
<gene>
    <name evidence="2" type="ORF">ANIA_08265</name>
</gene>
<sequence>MLFHSLVTLATLLVLAVTARAAPHPPDSQPTGHPWPRPNHGLPPCNEVYRPCRCPPGTTFKNLTTFGIIGAPAIDVQRVLGDFPISVTGDGHVPGATRTFNFTVPNAGSYLFTEELVEWTTSLDGSFTQVYQQSPNLPVVEVPGGGGSFNGMWQSVTGQQTVIANETAISWKNWRCDVGEPFPAAASHEIGIMRASEILDEMGLRTGVDIPVFSIFYEPEAQKALSQFAVYLG</sequence>
<dbReference type="EMBL" id="BN001302">
    <property type="protein sequence ID" value="CBF74241.1"/>
    <property type="molecule type" value="Genomic_DNA"/>
</dbReference>